<accession>A0ABS1VD64</accession>
<proteinExistence type="predicted"/>
<comment type="caution">
    <text evidence="2">The sequence shown here is derived from an EMBL/GenBank/DDBJ whole genome shotgun (WGS) entry which is preliminary data.</text>
</comment>
<evidence type="ECO:0000313" key="2">
    <source>
        <dbReference type="EMBL" id="MBL6459645.1"/>
    </source>
</evidence>
<reference evidence="2 3" key="1">
    <citation type="submission" date="2021-01" db="EMBL/GenBank/DDBJ databases">
        <title>Belnapia mucosa sp. nov. and Belnapia arida sp. nov., isolated from the Tabernas Desert (Almeria, Spain).</title>
        <authorList>
            <person name="Molina-Menor E."/>
            <person name="Vidal-Verdu A."/>
            <person name="Calonge A."/>
            <person name="Satari L."/>
            <person name="Pereto Magraner J."/>
            <person name="Porcar Miralles M."/>
        </authorList>
    </citation>
    <scope>NUCLEOTIDE SEQUENCE [LARGE SCALE GENOMIC DNA]</scope>
    <source>
        <strain evidence="2 3">T6</strain>
    </source>
</reference>
<dbReference type="InterPro" id="IPR025668">
    <property type="entry name" value="Tnp_DDE_dom"/>
</dbReference>
<feature type="non-terminal residue" evidence="2">
    <location>
        <position position="1"/>
    </location>
</feature>
<name>A0ABS1VD64_9PROT</name>
<feature type="domain" description="Transposase DDE" evidence="1">
    <location>
        <begin position="2"/>
        <end position="36"/>
    </location>
</feature>
<protein>
    <submittedName>
        <fullName evidence="2">Transposase</fullName>
    </submittedName>
</protein>
<sequence>KYSALAIATALTLRSVFSLALRQTERLIGSILQLLASISRCRTIRP</sequence>
<dbReference type="EMBL" id="JAEUXJ010000117">
    <property type="protein sequence ID" value="MBL6459645.1"/>
    <property type="molecule type" value="Genomic_DNA"/>
</dbReference>
<keyword evidence="3" id="KW-1185">Reference proteome</keyword>
<evidence type="ECO:0000313" key="3">
    <source>
        <dbReference type="Proteomes" id="UP000606490"/>
    </source>
</evidence>
<organism evidence="2 3">
    <name type="scientific">Belnapia mucosa</name>
    <dbReference type="NCBI Taxonomy" id="2804532"/>
    <lineage>
        <taxon>Bacteria</taxon>
        <taxon>Pseudomonadati</taxon>
        <taxon>Pseudomonadota</taxon>
        <taxon>Alphaproteobacteria</taxon>
        <taxon>Acetobacterales</taxon>
        <taxon>Roseomonadaceae</taxon>
        <taxon>Belnapia</taxon>
    </lineage>
</organism>
<evidence type="ECO:0000259" key="1">
    <source>
        <dbReference type="Pfam" id="PF13737"/>
    </source>
</evidence>
<dbReference type="Proteomes" id="UP000606490">
    <property type="component" value="Unassembled WGS sequence"/>
</dbReference>
<dbReference type="Pfam" id="PF13737">
    <property type="entry name" value="DDE_Tnp_1_5"/>
    <property type="match status" value="1"/>
</dbReference>
<gene>
    <name evidence="2" type="ORF">JMJ55_30600</name>
</gene>